<dbReference type="EMBL" id="CZAF01000014">
    <property type="protein sequence ID" value="CUP56468.1"/>
    <property type="molecule type" value="Genomic_DNA"/>
</dbReference>
<gene>
    <name evidence="1" type="ORF">ERS852462_04032</name>
</gene>
<protein>
    <submittedName>
        <fullName evidence="1">Uncharacterized protein</fullName>
    </submittedName>
</protein>
<reference evidence="1 2" key="1">
    <citation type="submission" date="2015-09" db="EMBL/GenBank/DDBJ databases">
        <authorList>
            <consortium name="Pathogen Informatics"/>
        </authorList>
    </citation>
    <scope>NUCLEOTIDE SEQUENCE [LARGE SCALE GENOMIC DNA]</scope>
    <source>
        <strain evidence="1 2">2789STDY5834847</strain>
    </source>
</reference>
<dbReference type="Proteomes" id="UP000095614">
    <property type="component" value="Unassembled WGS sequence"/>
</dbReference>
<organism evidence="1 2">
    <name type="scientific">Bacteroides uniformis</name>
    <dbReference type="NCBI Taxonomy" id="820"/>
    <lineage>
        <taxon>Bacteria</taxon>
        <taxon>Pseudomonadati</taxon>
        <taxon>Bacteroidota</taxon>
        <taxon>Bacteroidia</taxon>
        <taxon>Bacteroidales</taxon>
        <taxon>Bacteroidaceae</taxon>
        <taxon>Bacteroides</taxon>
    </lineage>
</organism>
<sequence>MLTLKENGIENCCINLSFRYNNTLSDEEMIEEHISH</sequence>
<evidence type="ECO:0000313" key="1">
    <source>
        <dbReference type="EMBL" id="CUP56468.1"/>
    </source>
</evidence>
<name>A0A174PCR5_BACUN</name>
<evidence type="ECO:0000313" key="2">
    <source>
        <dbReference type="Proteomes" id="UP000095614"/>
    </source>
</evidence>
<proteinExistence type="predicted"/>
<dbReference type="AlphaFoldDB" id="A0A174PCR5"/>
<accession>A0A174PCR5</accession>